<dbReference type="InterPro" id="IPR051393">
    <property type="entry name" value="ABC_transporter_permease"/>
</dbReference>
<dbReference type="InterPro" id="IPR000515">
    <property type="entry name" value="MetI-like"/>
</dbReference>
<evidence type="ECO:0000256" key="1">
    <source>
        <dbReference type="ARBA" id="ARBA00004651"/>
    </source>
</evidence>
<sequence length="330" mass="35530">MSTLTATGTRSAGAPDAAPAPALRARHRRNRLRVLLFLAPGLVGFAVFLVYPLVMTVWLSFTNSNMISPAQFVGLRNYRFMLDSDPQIWQAVRNTGWLVVIMVPAQVLFALGVAMVTARLKAGAGLFRTLFYLPALAPPVAATVAFVCMFNPSSGPVNQLLGLVGIHGPLWFDSPSWSKPALTLLALWGSGTVMVIFLAALLDVPAEQYEAAELDGANPWQRFRYVTLPAISPVVLFATVTGVIAGLQYFTQAMVAAQVANGNIQAAPGYPNGSTMTFPEELYTSGFNQFHAGYACALAVVLFLVSMAFTLVLLRRASGFNPQETQETPL</sequence>
<dbReference type="Proteomes" id="UP001592528">
    <property type="component" value="Unassembled WGS sequence"/>
</dbReference>
<evidence type="ECO:0000313" key="10">
    <source>
        <dbReference type="EMBL" id="MFC1406443.1"/>
    </source>
</evidence>
<organism evidence="10 11">
    <name type="scientific">Streptacidiphilus cavernicola</name>
    <dbReference type="NCBI Taxonomy" id="3342716"/>
    <lineage>
        <taxon>Bacteria</taxon>
        <taxon>Bacillati</taxon>
        <taxon>Actinomycetota</taxon>
        <taxon>Actinomycetes</taxon>
        <taxon>Kitasatosporales</taxon>
        <taxon>Streptomycetaceae</taxon>
        <taxon>Streptacidiphilus</taxon>
    </lineage>
</organism>
<comment type="caution">
    <text evidence="10">The sequence shown here is derived from an EMBL/GenBank/DDBJ whole genome shotgun (WGS) entry which is preliminary data.</text>
</comment>
<evidence type="ECO:0000256" key="2">
    <source>
        <dbReference type="ARBA" id="ARBA00022448"/>
    </source>
</evidence>
<evidence type="ECO:0000256" key="5">
    <source>
        <dbReference type="ARBA" id="ARBA00022989"/>
    </source>
</evidence>
<keyword evidence="4 7" id="KW-0812">Transmembrane</keyword>
<dbReference type="PANTHER" id="PTHR30193:SF1">
    <property type="entry name" value="ABC TRANSPORTER PERMEASE PROTEIN YESP-RELATED"/>
    <property type="match status" value="1"/>
</dbReference>
<keyword evidence="5 7" id="KW-1133">Transmembrane helix</keyword>
<feature type="compositionally biased region" description="Low complexity" evidence="8">
    <location>
        <begin position="10"/>
        <end position="22"/>
    </location>
</feature>
<keyword evidence="6 7" id="KW-0472">Membrane</keyword>
<name>A0ABV6UY96_9ACTN</name>
<comment type="similarity">
    <text evidence="7">Belongs to the binding-protein-dependent transport system permease family.</text>
</comment>
<keyword evidence="2 7" id="KW-0813">Transport</keyword>
<proteinExistence type="inferred from homology"/>
<dbReference type="PROSITE" id="PS50928">
    <property type="entry name" value="ABC_TM1"/>
    <property type="match status" value="1"/>
</dbReference>
<keyword evidence="3" id="KW-1003">Cell membrane</keyword>
<feature type="transmembrane region" description="Helical" evidence="7">
    <location>
        <begin position="292"/>
        <end position="314"/>
    </location>
</feature>
<feature type="transmembrane region" description="Helical" evidence="7">
    <location>
        <begin position="181"/>
        <end position="204"/>
    </location>
</feature>
<protein>
    <submittedName>
        <fullName evidence="10">Carbohydrate ABC transporter permease</fullName>
    </submittedName>
</protein>
<feature type="transmembrane region" description="Helical" evidence="7">
    <location>
        <begin position="96"/>
        <end position="118"/>
    </location>
</feature>
<dbReference type="Gene3D" id="1.20.58.370">
    <property type="entry name" value="MalF N-terminal region-like"/>
    <property type="match status" value="1"/>
</dbReference>
<evidence type="ECO:0000256" key="4">
    <source>
        <dbReference type="ARBA" id="ARBA00022692"/>
    </source>
</evidence>
<gene>
    <name evidence="10" type="ORF">ACEZDJ_34615</name>
</gene>
<dbReference type="InterPro" id="IPR035906">
    <property type="entry name" value="MetI-like_sf"/>
</dbReference>
<evidence type="ECO:0000256" key="3">
    <source>
        <dbReference type="ARBA" id="ARBA00022475"/>
    </source>
</evidence>
<evidence type="ECO:0000256" key="7">
    <source>
        <dbReference type="RuleBase" id="RU363032"/>
    </source>
</evidence>
<evidence type="ECO:0000259" key="9">
    <source>
        <dbReference type="PROSITE" id="PS50928"/>
    </source>
</evidence>
<evidence type="ECO:0000313" key="11">
    <source>
        <dbReference type="Proteomes" id="UP001592528"/>
    </source>
</evidence>
<dbReference type="SUPFAM" id="SSF160964">
    <property type="entry name" value="MalF N-terminal region-like"/>
    <property type="match status" value="1"/>
</dbReference>
<feature type="transmembrane region" description="Helical" evidence="7">
    <location>
        <begin position="34"/>
        <end position="59"/>
    </location>
</feature>
<dbReference type="InterPro" id="IPR035277">
    <property type="entry name" value="MalF_N"/>
</dbReference>
<keyword evidence="11" id="KW-1185">Reference proteome</keyword>
<feature type="region of interest" description="Disordered" evidence="8">
    <location>
        <begin position="1"/>
        <end position="22"/>
    </location>
</feature>
<accession>A0ABV6UY96</accession>
<feature type="domain" description="ABC transmembrane type-1" evidence="9">
    <location>
        <begin position="92"/>
        <end position="313"/>
    </location>
</feature>
<reference evidence="10 11" key="1">
    <citation type="submission" date="2024-09" db="EMBL/GenBank/DDBJ databases">
        <authorList>
            <person name="Lee S.D."/>
        </authorList>
    </citation>
    <scope>NUCLEOTIDE SEQUENCE [LARGE SCALE GENOMIC DNA]</scope>
    <source>
        <strain evidence="10 11">N1-5</strain>
    </source>
</reference>
<dbReference type="Gene3D" id="1.10.3720.10">
    <property type="entry name" value="MetI-like"/>
    <property type="match status" value="1"/>
</dbReference>
<dbReference type="CDD" id="cd06261">
    <property type="entry name" value="TM_PBP2"/>
    <property type="match status" value="1"/>
</dbReference>
<feature type="transmembrane region" description="Helical" evidence="7">
    <location>
        <begin position="225"/>
        <end position="250"/>
    </location>
</feature>
<evidence type="ECO:0000256" key="6">
    <source>
        <dbReference type="ARBA" id="ARBA00023136"/>
    </source>
</evidence>
<dbReference type="SUPFAM" id="SSF161098">
    <property type="entry name" value="MetI-like"/>
    <property type="match status" value="1"/>
</dbReference>
<dbReference type="PANTHER" id="PTHR30193">
    <property type="entry name" value="ABC TRANSPORTER PERMEASE PROTEIN"/>
    <property type="match status" value="1"/>
</dbReference>
<dbReference type="Pfam" id="PF00528">
    <property type="entry name" value="BPD_transp_1"/>
    <property type="match status" value="1"/>
</dbReference>
<comment type="subcellular location">
    <subcellularLocation>
        <location evidence="1 7">Cell membrane</location>
        <topology evidence="1 7">Multi-pass membrane protein</topology>
    </subcellularLocation>
</comment>
<dbReference type="RefSeq" id="WP_030260969.1">
    <property type="nucleotide sequence ID" value="NZ_JBHEZZ010000029.1"/>
</dbReference>
<feature type="transmembrane region" description="Helical" evidence="7">
    <location>
        <begin position="130"/>
        <end position="152"/>
    </location>
</feature>
<dbReference type="EMBL" id="JBHEZZ010000029">
    <property type="protein sequence ID" value="MFC1406443.1"/>
    <property type="molecule type" value="Genomic_DNA"/>
</dbReference>
<evidence type="ECO:0000256" key="8">
    <source>
        <dbReference type="SAM" id="MobiDB-lite"/>
    </source>
</evidence>